<keyword evidence="1" id="KW-0862">Zinc</keyword>
<feature type="domain" description="CCHC-type" evidence="4">
    <location>
        <begin position="289"/>
        <end position="305"/>
    </location>
</feature>
<keyword evidence="1" id="KW-0479">Metal-binding</keyword>
<evidence type="ECO:0000313" key="6">
    <source>
        <dbReference type="Proteomes" id="UP000887568"/>
    </source>
</evidence>
<dbReference type="PROSITE" id="PS50158">
    <property type="entry name" value="ZF_CCHC"/>
    <property type="match status" value="2"/>
</dbReference>
<keyword evidence="2" id="KW-0175">Coiled coil</keyword>
<dbReference type="SMART" id="SM00343">
    <property type="entry name" value="ZnF_C2HC"/>
    <property type="match status" value="2"/>
</dbReference>
<evidence type="ECO:0000256" key="1">
    <source>
        <dbReference type="PROSITE-ProRule" id="PRU00047"/>
    </source>
</evidence>
<name>A0A914A6K6_PATMI</name>
<dbReference type="EnsemblMetazoa" id="XM_038203457.1">
    <property type="protein sequence ID" value="XP_038059385.1"/>
    <property type="gene ID" value="LOC119730498"/>
</dbReference>
<organism evidence="5 6">
    <name type="scientific">Patiria miniata</name>
    <name type="common">Bat star</name>
    <name type="synonym">Asterina miniata</name>
    <dbReference type="NCBI Taxonomy" id="46514"/>
    <lineage>
        <taxon>Eukaryota</taxon>
        <taxon>Metazoa</taxon>
        <taxon>Echinodermata</taxon>
        <taxon>Eleutherozoa</taxon>
        <taxon>Asterozoa</taxon>
        <taxon>Asteroidea</taxon>
        <taxon>Valvatacea</taxon>
        <taxon>Valvatida</taxon>
        <taxon>Asterinidae</taxon>
        <taxon>Patiria</taxon>
    </lineage>
</organism>
<feature type="region of interest" description="Disordered" evidence="3">
    <location>
        <begin position="240"/>
        <end position="262"/>
    </location>
</feature>
<evidence type="ECO:0000313" key="5">
    <source>
        <dbReference type="EnsemblMetazoa" id="XP_038059385.1"/>
    </source>
</evidence>
<dbReference type="OrthoDB" id="6091153at2759"/>
<dbReference type="AlphaFoldDB" id="A0A914A6K6"/>
<feature type="domain" description="CCHC-type" evidence="4">
    <location>
        <begin position="269"/>
        <end position="283"/>
    </location>
</feature>
<dbReference type="GeneID" id="119730498"/>
<dbReference type="RefSeq" id="XP_038059385.1">
    <property type="nucleotide sequence ID" value="XM_038203457.1"/>
</dbReference>
<dbReference type="PANTHER" id="PTHR19963:SF30">
    <property type="entry name" value="ENDONUCLEASE_EXONUCLEASE_PHOSPHATASE DOMAIN-CONTAINING PROTEIN"/>
    <property type="match status" value="1"/>
</dbReference>
<reference evidence="5" key="1">
    <citation type="submission" date="2022-11" db="UniProtKB">
        <authorList>
            <consortium name="EnsemblMetazoa"/>
        </authorList>
    </citation>
    <scope>IDENTIFICATION</scope>
</reference>
<dbReference type="PANTHER" id="PTHR19963">
    <property type="entry name" value="CCHC-TYPE DOMAIN-CONTAINING PROTEIN"/>
    <property type="match status" value="1"/>
</dbReference>
<accession>A0A914A6K6</accession>
<evidence type="ECO:0000256" key="3">
    <source>
        <dbReference type="SAM" id="MobiDB-lite"/>
    </source>
</evidence>
<keyword evidence="1" id="KW-0863">Zinc-finger</keyword>
<evidence type="ECO:0000259" key="4">
    <source>
        <dbReference type="PROSITE" id="PS50158"/>
    </source>
</evidence>
<dbReference type="GO" id="GO:0008270">
    <property type="term" value="F:zinc ion binding"/>
    <property type="evidence" value="ECO:0007669"/>
    <property type="project" value="UniProtKB-KW"/>
</dbReference>
<dbReference type="Pfam" id="PF00098">
    <property type="entry name" value="zf-CCHC"/>
    <property type="match status" value="2"/>
</dbReference>
<feature type="region of interest" description="Disordered" evidence="3">
    <location>
        <begin position="301"/>
        <end position="336"/>
    </location>
</feature>
<dbReference type="InterPro" id="IPR001878">
    <property type="entry name" value="Znf_CCHC"/>
</dbReference>
<keyword evidence="6" id="KW-1185">Reference proteome</keyword>
<protein>
    <recommendedName>
        <fullName evidence="4">CCHC-type domain-containing protein</fullName>
    </recommendedName>
</protein>
<dbReference type="SUPFAM" id="SSF57756">
    <property type="entry name" value="Retrovirus zinc finger-like domains"/>
    <property type="match status" value="1"/>
</dbReference>
<proteinExistence type="predicted"/>
<dbReference type="Proteomes" id="UP000887568">
    <property type="component" value="Unplaced"/>
</dbReference>
<sequence>MVSEWMEEELDVLRMEAHQAENMYEDALMEKRELEEQVQKMKSIIEDKEISRIETPELFTPTTAVSSTFSSILGIPGTPANTRQTEETSLVTAKETKKRQQADFHLMELRHRRQGETVTLQELGASVRELAALAYPEFSDKSRERLAKGHFMDAVKDREIREGIFRSKPATLDDSIKAALQTQSFLQTEDRRTSDKARKFARVLEGKDEITMKELKREIRETQESMGQAFGKIQSMLQDISRGSQEKQVGYDSGPRSGKGWKGRTQDVCYNCKASGHFAMNCPAPNNDKCYSCKEKGHIARDCKSPKREQNVESGNDKQPSPGSKGGLTIRKDHKQ</sequence>
<feature type="coiled-coil region" evidence="2">
    <location>
        <begin position="3"/>
        <end position="51"/>
    </location>
</feature>
<dbReference type="InterPro" id="IPR036875">
    <property type="entry name" value="Znf_CCHC_sf"/>
</dbReference>
<feature type="compositionally biased region" description="Polar residues" evidence="3">
    <location>
        <begin position="312"/>
        <end position="322"/>
    </location>
</feature>
<dbReference type="GO" id="GO:0003676">
    <property type="term" value="F:nucleic acid binding"/>
    <property type="evidence" value="ECO:0007669"/>
    <property type="project" value="InterPro"/>
</dbReference>
<dbReference type="Gene3D" id="4.10.60.10">
    <property type="entry name" value="Zinc finger, CCHC-type"/>
    <property type="match status" value="2"/>
</dbReference>
<feature type="compositionally biased region" description="Basic and acidic residues" evidence="3">
    <location>
        <begin position="301"/>
        <end position="311"/>
    </location>
</feature>
<evidence type="ECO:0000256" key="2">
    <source>
        <dbReference type="SAM" id="Coils"/>
    </source>
</evidence>